<dbReference type="WBParaSite" id="TCNE_0000096901-mRNA-1">
    <property type="protein sequence ID" value="TCNE_0000096901-mRNA-1"/>
    <property type="gene ID" value="TCNE_0000096901"/>
</dbReference>
<dbReference type="SUPFAM" id="SSF51445">
    <property type="entry name" value="(Trans)glycosidases"/>
    <property type="match status" value="1"/>
</dbReference>
<dbReference type="PANTHER" id="PTHR11177:SF400">
    <property type="entry name" value="ENDOCHITINASE-RELATED"/>
    <property type="match status" value="1"/>
</dbReference>
<dbReference type="GO" id="GO:0005576">
    <property type="term" value="C:extracellular region"/>
    <property type="evidence" value="ECO:0007669"/>
    <property type="project" value="TreeGrafter"/>
</dbReference>
<dbReference type="SMART" id="SM00636">
    <property type="entry name" value="Glyco_18"/>
    <property type="match status" value="1"/>
</dbReference>
<dbReference type="InterPro" id="IPR050314">
    <property type="entry name" value="Glycosyl_Hydrlase_18"/>
</dbReference>
<evidence type="ECO:0000313" key="4">
    <source>
        <dbReference type="WBParaSite" id="TCNE_0000096901-mRNA-1"/>
    </source>
</evidence>
<evidence type="ECO:0000313" key="2">
    <source>
        <dbReference type="EMBL" id="VDM25215.1"/>
    </source>
</evidence>
<reference evidence="2 3" key="2">
    <citation type="submission" date="2018-11" db="EMBL/GenBank/DDBJ databases">
        <authorList>
            <consortium name="Pathogen Informatics"/>
        </authorList>
    </citation>
    <scope>NUCLEOTIDE SEQUENCE [LARGE SCALE GENOMIC DNA]</scope>
</reference>
<feature type="domain" description="GH18" evidence="1">
    <location>
        <begin position="1"/>
        <end position="169"/>
    </location>
</feature>
<evidence type="ECO:0000259" key="1">
    <source>
        <dbReference type="PROSITE" id="PS51910"/>
    </source>
</evidence>
<dbReference type="InterPro" id="IPR001223">
    <property type="entry name" value="Glyco_hydro18_cat"/>
</dbReference>
<dbReference type="GO" id="GO:0006032">
    <property type="term" value="P:chitin catabolic process"/>
    <property type="evidence" value="ECO:0007669"/>
    <property type="project" value="TreeGrafter"/>
</dbReference>
<dbReference type="PROSITE" id="PS51910">
    <property type="entry name" value="GH18_2"/>
    <property type="match status" value="1"/>
</dbReference>
<sequence>MSATKAGRSTFINSAIAFMRQHGFDVIDIDWEYASDRSNIDNYSSLIAELRAAAEAETSKSGLKSLLITAAVAAGKTNSNNGYDIRKLARYFDFILLVSYDFHGAWEHLTGIISPLYARSDEVGGQKTLNTLRLGCRLLGIEWHGPKQNYHWNRRLWQCIDCRGFPLTR</sequence>
<evidence type="ECO:0000313" key="3">
    <source>
        <dbReference type="Proteomes" id="UP000050794"/>
    </source>
</evidence>
<dbReference type="InterPro" id="IPR011583">
    <property type="entry name" value="Chitinase_II/V-like_cat"/>
</dbReference>
<name>A0A183TXK0_TOXCA</name>
<protein>
    <submittedName>
        <fullName evidence="4">Glyco_18 domain-containing protein</fullName>
    </submittedName>
</protein>
<dbReference type="EMBL" id="UYWY01000593">
    <property type="protein sequence ID" value="VDM25215.1"/>
    <property type="molecule type" value="Genomic_DNA"/>
</dbReference>
<dbReference type="PANTHER" id="PTHR11177">
    <property type="entry name" value="CHITINASE"/>
    <property type="match status" value="1"/>
</dbReference>
<accession>A0A183TXK0</accession>
<dbReference type="InterPro" id="IPR017853">
    <property type="entry name" value="GH"/>
</dbReference>
<dbReference type="Gene3D" id="3.20.20.80">
    <property type="entry name" value="Glycosidases"/>
    <property type="match status" value="1"/>
</dbReference>
<dbReference type="Proteomes" id="UP000050794">
    <property type="component" value="Unassembled WGS sequence"/>
</dbReference>
<dbReference type="GO" id="GO:0005975">
    <property type="term" value="P:carbohydrate metabolic process"/>
    <property type="evidence" value="ECO:0007669"/>
    <property type="project" value="InterPro"/>
</dbReference>
<keyword evidence="3" id="KW-1185">Reference proteome</keyword>
<reference evidence="4" key="1">
    <citation type="submission" date="2016-06" db="UniProtKB">
        <authorList>
            <consortium name="WormBaseParasite"/>
        </authorList>
    </citation>
    <scope>IDENTIFICATION</scope>
</reference>
<dbReference type="Pfam" id="PF00704">
    <property type="entry name" value="Glyco_hydro_18"/>
    <property type="match status" value="1"/>
</dbReference>
<proteinExistence type="predicted"/>
<dbReference type="GO" id="GO:0004568">
    <property type="term" value="F:chitinase activity"/>
    <property type="evidence" value="ECO:0007669"/>
    <property type="project" value="TreeGrafter"/>
</dbReference>
<dbReference type="AlphaFoldDB" id="A0A183TXK0"/>
<dbReference type="GO" id="GO:0008061">
    <property type="term" value="F:chitin binding"/>
    <property type="evidence" value="ECO:0007669"/>
    <property type="project" value="InterPro"/>
</dbReference>
<organism evidence="3 4">
    <name type="scientific">Toxocara canis</name>
    <name type="common">Canine roundworm</name>
    <dbReference type="NCBI Taxonomy" id="6265"/>
    <lineage>
        <taxon>Eukaryota</taxon>
        <taxon>Metazoa</taxon>
        <taxon>Ecdysozoa</taxon>
        <taxon>Nematoda</taxon>
        <taxon>Chromadorea</taxon>
        <taxon>Rhabditida</taxon>
        <taxon>Spirurina</taxon>
        <taxon>Ascaridomorpha</taxon>
        <taxon>Ascaridoidea</taxon>
        <taxon>Toxocaridae</taxon>
        <taxon>Toxocara</taxon>
    </lineage>
</organism>
<gene>
    <name evidence="2" type="ORF">TCNE_LOCUS970</name>
</gene>